<keyword evidence="9 13" id="KW-0630">Potassium</keyword>
<dbReference type="GO" id="GO:0015293">
    <property type="term" value="F:symporter activity"/>
    <property type="evidence" value="ECO:0007669"/>
    <property type="project" value="UniProtKB-UniRule"/>
</dbReference>
<evidence type="ECO:0000256" key="13">
    <source>
        <dbReference type="HAMAP-Rule" id="MF_01522"/>
    </source>
</evidence>
<evidence type="ECO:0000313" key="18">
    <source>
        <dbReference type="Proteomes" id="UP000182944"/>
    </source>
</evidence>
<dbReference type="InterPro" id="IPR053951">
    <property type="entry name" value="K_trans_N"/>
</dbReference>
<keyword evidence="10 13" id="KW-1133">Transmembrane helix</keyword>
<dbReference type="Proteomes" id="UP000182944">
    <property type="component" value="Unassembled WGS sequence"/>
</dbReference>
<keyword evidence="7 13" id="KW-0812">Transmembrane</keyword>
<dbReference type="Pfam" id="PF02705">
    <property type="entry name" value="K_trans"/>
    <property type="match status" value="1"/>
</dbReference>
<keyword evidence="8 13" id="KW-0769">Symport</keyword>
<feature type="transmembrane region" description="Helical" evidence="13">
    <location>
        <begin position="254"/>
        <end position="278"/>
    </location>
</feature>
<dbReference type="OrthoDB" id="9805577at2"/>
<gene>
    <name evidence="13" type="primary">kup</name>
    <name evidence="17" type="ORF">SAMN05444276_10345</name>
</gene>
<name>A0A1H2ZEF7_9RHOB</name>
<dbReference type="GO" id="GO:0005886">
    <property type="term" value="C:plasma membrane"/>
    <property type="evidence" value="ECO:0007669"/>
    <property type="project" value="UniProtKB-SubCell"/>
</dbReference>
<feature type="compositionally biased region" description="Low complexity" evidence="14">
    <location>
        <begin position="8"/>
        <end position="17"/>
    </location>
</feature>
<dbReference type="HAMAP" id="MF_01522">
    <property type="entry name" value="Kup"/>
    <property type="match status" value="1"/>
</dbReference>
<feature type="transmembrane region" description="Helical" evidence="13">
    <location>
        <begin position="153"/>
        <end position="172"/>
    </location>
</feature>
<evidence type="ECO:0000256" key="5">
    <source>
        <dbReference type="ARBA" id="ARBA00022519"/>
    </source>
</evidence>
<evidence type="ECO:0000256" key="6">
    <source>
        <dbReference type="ARBA" id="ARBA00022538"/>
    </source>
</evidence>
<evidence type="ECO:0000256" key="2">
    <source>
        <dbReference type="ARBA" id="ARBA00007019"/>
    </source>
</evidence>
<evidence type="ECO:0000256" key="12">
    <source>
        <dbReference type="ARBA" id="ARBA00023136"/>
    </source>
</evidence>
<evidence type="ECO:0000256" key="7">
    <source>
        <dbReference type="ARBA" id="ARBA00022692"/>
    </source>
</evidence>
<keyword evidence="4 13" id="KW-1003">Cell membrane</keyword>
<dbReference type="InterPro" id="IPR053952">
    <property type="entry name" value="K_trans_C"/>
</dbReference>
<feature type="transmembrane region" description="Helical" evidence="13">
    <location>
        <begin position="222"/>
        <end position="242"/>
    </location>
</feature>
<dbReference type="AlphaFoldDB" id="A0A1H2ZEF7"/>
<comment type="subcellular location">
    <subcellularLocation>
        <location evidence="13">Cell membrane</location>
        <topology evidence="13">Multi-pass membrane protein</topology>
    </subcellularLocation>
    <subcellularLocation>
        <location evidence="1">Membrane</location>
        <topology evidence="1">Multi-pass membrane protein</topology>
    </subcellularLocation>
</comment>
<sequence>MPEPRDPAAPQRAASRQPTPPQPPEPEAPAAAAATPPEGVASEAGAALRTPEHPGSHVDAKATPALVLSCLGVVFGDIGTSPLYALRESLVHAHEHHMAETAVIGIVSMLFWTVVLIVTLKYVTLILRADNNGEGGTLSLVAKAQGALGRRAWWLYLIGIVGVSLFFGDAIITPAMSVMSAVEGMDLVVPGFGDWVVPVTLFIVIVLFWVQRSGTEAVSRLFGPVMLVWFGTMATLGALHLFDDARILQALNPLRAAGFIATNGFGALPVMGSVFLAVTGAEALYADMGHFGRSPVRVSWLAIVFPALTISYFGQGAMVLAHPETASNPFFLMAPGWFTLPLVLLATGATVIASQAVISGAFSVSQQAVQLGLLPRLEIQHTSDTQAGQIYMPKVNTLLMIGVCALVLAFGSSSALASAYGIAVTGDMVITSILAIIVFRFAWGWRWPVVLGIMLPILAIELVFFYANILKVPDGGYIPLMFAAVVITFMVVWMKGTQLIQQKLSAESVQIDFLAKKLSDSPPVIVPGTAVFLTADPALAPPALMHNLKHNRVLHERNFIVKVETAPRPVVAEADRLRIEQIAPRFWRVWLRFGYMEQPNVPRALAIAREHGHRFDIMSTSYFLNRRSLRVGKAHMMPLWASRLYAGMYRSASEPTNFYRLPSNRVVELGQQINI</sequence>
<dbReference type="EMBL" id="FNNA01000003">
    <property type="protein sequence ID" value="SDX15761.1"/>
    <property type="molecule type" value="Genomic_DNA"/>
</dbReference>
<evidence type="ECO:0000259" key="16">
    <source>
        <dbReference type="Pfam" id="PF22776"/>
    </source>
</evidence>
<reference evidence="18" key="1">
    <citation type="submission" date="2016-10" db="EMBL/GenBank/DDBJ databases">
        <authorList>
            <person name="Varghese N."/>
            <person name="Submissions S."/>
        </authorList>
    </citation>
    <scope>NUCLEOTIDE SEQUENCE [LARGE SCALE GENOMIC DNA]</scope>
    <source>
        <strain evidence="18">DSM 29303</strain>
    </source>
</reference>
<keyword evidence="5" id="KW-0997">Cell inner membrane</keyword>
<dbReference type="Pfam" id="PF22776">
    <property type="entry name" value="K_trans_C"/>
    <property type="match status" value="1"/>
</dbReference>
<evidence type="ECO:0000259" key="15">
    <source>
        <dbReference type="Pfam" id="PF02705"/>
    </source>
</evidence>
<evidence type="ECO:0000256" key="4">
    <source>
        <dbReference type="ARBA" id="ARBA00022475"/>
    </source>
</evidence>
<evidence type="ECO:0000256" key="11">
    <source>
        <dbReference type="ARBA" id="ARBA00023065"/>
    </source>
</evidence>
<comment type="catalytic activity">
    <reaction evidence="13">
        <text>K(+)(in) + H(+)(in) = K(+)(out) + H(+)(out)</text>
        <dbReference type="Rhea" id="RHEA:28490"/>
        <dbReference type="ChEBI" id="CHEBI:15378"/>
        <dbReference type="ChEBI" id="CHEBI:29103"/>
    </reaction>
</comment>
<dbReference type="InterPro" id="IPR003855">
    <property type="entry name" value="K+_transporter"/>
</dbReference>
<dbReference type="GO" id="GO:0015079">
    <property type="term" value="F:potassium ion transmembrane transporter activity"/>
    <property type="evidence" value="ECO:0007669"/>
    <property type="project" value="UniProtKB-UniRule"/>
</dbReference>
<feature type="transmembrane region" description="Helical" evidence="13">
    <location>
        <begin position="65"/>
        <end position="86"/>
    </location>
</feature>
<evidence type="ECO:0000313" key="17">
    <source>
        <dbReference type="EMBL" id="SDX15761.1"/>
    </source>
</evidence>
<feature type="transmembrane region" description="Helical" evidence="13">
    <location>
        <begin position="298"/>
        <end position="318"/>
    </location>
</feature>
<comment type="function">
    <text evidence="13">Transport of potassium into the cell. Likely operates as a K(+):H(+) symporter.</text>
</comment>
<comment type="similarity">
    <text evidence="2 13">Belongs to the HAK/KUP transporter (TC 2.A.72) family.</text>
</comment>
<feature type="compositionally biased region" description="Low complexity" evidence="14">
    <location>
        <begin position="28"/>
        <end position="37"/>
    </location>
</feature>
<feature type="domain" description="K+ potassium transporter C-terminal" evidence="16">
    <location>
        <begin position="527"/>
        <end position="675"/>
    </location>
</feature>
<proteinExistence type="inferred from homology"/>
<feature type="transmembrane region" description="Helical" evidence="13">
    <location>
        <begin position="395"/>
        <end position="413"/>
    </location>
</feature>
<keyword evidence="18" id="KW-1185">Reference proteome</keyword>
<keyword evidence="12 13" id="KW-0472">Membrane</keyword>
<dbReference type="PANTHER" id="PTHR30540">
    <property type="entry name" value="OSMOTIC STRESS POTASSIUM TRANSPORTER"/>
    <property type="match status" value="1"/>
</dbReference>
<keyword evidence="3 13" id="KW-0813">Transport</keyword>
<feature type="compositionally biased region" description="Pro residues" evidence="14">
    <location>
        <begin position="18"/>
        <end position="27"/>
    </location>
</feature>
<organism evidence="17 18">
    <name type="scientific">Paracoccus sanguinis</name>
    <dbReference type="NCBI Taxonomy" id="1545044"/>
    <lineage>
        <taxon>Bacteria</taxon>
        <taxon>Pseudomonadati</taxon>
        <taxon>Pseudomonadota</taxon>
        <taxon>Alphaproteobacteria</taxon>
        <taxon>Rhodobacterales</taxon>
        <taxon>Paracoccaceae</taxon>
        <taxon>Paracoccus</taxon>
    </lineage>
</organism>
<feature type="transmembrane region" description="Helical" evidence="13">
    <location>
        <begin position="338"/>
        <end position="358"/>
    </location>
</feature>
<protein>
    <recommendedName>
        <fullName evidence="13">Probable potassium transport system protein Kup</fullName>
    </recommendedName>
</protein>
<keyword evidence="11 13" id="KW-0406">Ion transport</keyword>
<feature type="transmembrane region" description="Helical" evidence="13">
    <location>
        <begin position="192"/>
        <end position="210"/>
    </location>
</feature>
<dbReference type="RefSeq" id="WP_083388367.1">
    <property type="nucleotide sequence ID" value="NZ_FNNA01000003.1"/>
</dbReference>
<evidence type="ECO:0000256" key="10">
    <source>
        <dbReference type="ARBA" id="ARBA00022989"/>
    </source>
</evidence>
<dbReference type="InterPro" id="IPR023051">
    <property type="entry name" value="Kup"/>
</dbReference>
<evidence type="ECO:0000256" key="8">
    <source>
        <dbReference type="ARBA" id="ARBA00022847"/>
    </source>
</evidence>
<evidence type="ECO:0000256" key="9">
    <source>
        <dbReference type="ARBA" id="ARBA00022958"/>
    </source>
</evidence>
<dbReference type="STRING" id="1545044.SAMN05444276_10345"/>
<accession>A0A1H2ZEF7</accession>
<feature type="domain" description="K+ potassium transporter integral membrane" evidence="15">
    <location>
        <begin position="67"/>
        <end position="515"/>
    </location>
</feature>
<feature type="transmembrane region" description="Helical" evidence="13">
    <location>
        <begin position="98"/>
        <end position="120"/>
    </location>
</feature>
<evidence type="ECO:0000256" key="3">
    <source>
        <dbReference type="ARBA" id="ARBA00022448"/>
    </source>
</evidence>
<feature type="transmembrane region" description="Helical" evidence="13">
    <location>
        <begin position="419"/>
        <end position="442"/>
    </location>
</feature>
<dbReference type="Gene3D" id="1.20.1740.10">
    <property type="entry name" value="Amino acid/polyamine transporter I"/>
    <property type="match status" value="1"/>
</dbReference>
<feature type="region of interest" description="Disordered" evidence="14">
    <location>
        <begin position="1"/>
        <end position="58"/>
    </location>
</feature>
<dbReference type="PANTHER" id="PTHR30540:SF79">
    <property type="entry name" value="LOW AFFINITY POTASSIUM TRANSPORT SYSTEM PROTEIN KUP"/>
    <property type="match status" value="1"/>
</dbReference>
<evidence type="ECO:0000256" key="14">
    <source>
        <dbReference type="SAM" id="MobiDB-lite"/>
    </source>
</evidence>
<evidence type="ECO:0000256" key="1">
    <source>
        <dbReference type="ARBA" id="ARBA00004141"/>
    </source>
</evidence>
<keyword evidence="6 13" id="KW-0633">Potassium transport</keyword>
<feature type="transmembrane region" description="Helical" evidence="13">
    <location>
        <begin position="476"/>
        <end position="494"/>
    </location>
</feature>
<feature type="transmembrane region" description="Helical" evidence="13">
    <location>
        <begin position="449"/>
        <end position="470"/>
    </location>
</feature>